<reference evidence="4" key="1">
    <citation type="submission" date="2017-02" db="UniProtKB">
        <authorList>
            <consortium name="WormBaseParasite"/>
        </authorList>
    </citation>
    <scope>IDENTIFICATION</scope>
</reference>
<dbReference type="WBParaSite" id="HNAJ_0000833701-mRNA-1">
    <property type="protein sequence ID" value="HNAJ_0000833701-mRNA-1"/>
    <property type="gene ID" value="HNAJ_0000833701"/>
</dbReference>
<dbReference type="EMBL" id="UZAE01012263">
    <property type="protein sequence ID" value="VDO04248.1"/>
    <property type="molecule type" value="Genomic_DNA"/>
</dbReference>
<proteinExistence type="predicted"/>
<gene>
    <name evidence="2" type="ORF">HNAJ_LOCUS8333</name>
</gene>
<keyword evidence="3" id="KW-1185">Reference proteome</keyword>
<organism evidence="4">
    <name type="scientific">Rodentolepis nana</name>
    <name type="common">Dwarf tapeworm</name>
    <name type="synonym">Hymenolepis nana</name>
    <dbReference type="NCBI Taxonomy" id="102285"/>
    <lineage>
        <taxon>Eukaryota</taxon>
        <taxon>Metazoa</taxon>
        <taxon>Spiralia</taxon>
        <taxon>Lophotrochozoa</taxon>
        <taxon>Platyhelminthes</taxon>
        <taxon>Cestoda</taxon>
        <taxon>Eucestoda</taxon>
        <taxon>Cyclophyllidea</taxon>
        <taxon>Hymenolepididae</taxon>
        <taxon>Rodentolepis</taxon>
    </lineage>
</organism>
<name>A0A0R3TM19_RODNA</name>
<reference evidence="2 3" key="2">
    <citation type="submission" date="2018-11" db="EMBL/GenBank/DDBJ databases">
        <authorList>
            <consortium name="Pathogen Informatics"/>
        </authorList>
    </citation>
    <scope>NUCLEOTIDE SEQUENCE [LARGE SCALE GENOMIC DNA]</scope>
</reference>
<evidence type="ECO:0000313" key="3">
    <source>
        <dbReference type="Proteomes" id="UP000278807"/>
    </source>
</evidence>
<sequence>MESNEREERPNLTSTPIHWQPGANFPSSGNTPTREEENTDQAVEATNLPTGSVHPIQEPQDTCINIHVIMPKISVFREIERSLLLFNSLWRMGFLDKPMFSISMRYLYFDPMLHLLFSDWNSHFVREICDSLFVNTVAMETADFILYFAPPELPLKRVIEEIINKMRADQFLIVALYKYEGGRYYDEHECILDLIWSFYGIYGDEIQKISSRVHCCFINHGRRGLFELDSMICWGCNVAASKKRM</sequence>
<accession>A0A0R3TM19</accession>
<feature type="region of interest" description="Disordered" evidence="1">
    <location>
        <begin position="1"/>
        <end position="41"/>
    </location>
</feature>
<evidence type="ECO:0000313" key="4">
    <source>
        <dbReference type="WBParaSite" id="HNAJ_0000833701-mRNA-1"/>
    </source>
</evidence>
<evidence type="ECO:0000313" key="2">
    <source>
        <dbReference type="EMBL" id="VDO04248.1"/>
    </source>
</evidence>
<dbReference type="Proteomes" id="UP000278807">
    <property type="component" value="Unassembled WGS sequence"/>
</dbReference>
<feature type="compositionally biased region" description="Basic and acidic residues" evidence="1">
    <location>
        <begin position="1"/>
        <end position="10"/>
    </location>
</feature>
<protein>
    <submittedName>
        <fullName evidence="4">Cilia- and flagella-associated protein 36</fullName>
    </submittedName>
</protein>
<evidence type="ECO:0000256" key="1">
    <source>
        <dbReference type="SAM" id="MobiDB-lite"/>
    </source>
</evidence>
<dbReference type="AlphaFoldDB" id="A0A0R3TM19"/>